<dbReference type="NCBIfam" id="TIGR02937">
    <property type="entry name" value="sigma70-ECF"/>
    <property type="match status" value="1"/>
</dbReference>
<dbReference type="InterPro" id="IPR007624">
    <property type="entry name" value="RNA_pol_sigma70_r3"/>
</dbReference>
<keyword evidence="2" id="KW-0805">Transcription regulation</keyword>
<dbReference type="Pfam" id="PF04545">
    <property type="entry name" value="Sigma70_r4"/>
    <property type="match status" value="1"/>
</dbReference>
<dbReference type="PANTHER" id="PTHR30603">
    <property type="entry name" value="RNA POLYMERASE SIGMA FACTOR RPO"/>
    <property type="match status" value="1"/>
</dbReference>
<evidence type="ECO:0000256" key="4">
    <source>
        <dbReference type="ARBA" id="ARBA00023125"/>
    </source>
</evidence>
<dbReference type="Gene3D" id="1.10.10.10">
    <property type="entry name" value="Winged helix-like DNA-binding domain superfamily/Winged helix DNA-binding domain"/>
    <property type="match status" value="2"/>
</dbReference>
<accession>A0A2T1LVQ4</accession>
<dbReference type="InterPro" id="IPR007630">
    <property type="entry name" value="RNA_pol_sigma70_r4"/>
</dbReference>
<dbReference type="PRINTS" id="PR00046">
    <property type="entry name" value="SIGMA70FCT"/>
</dbReference>
<dbReference type="InterPro" id="IPR013325">
    <property type="entry name" value="RNA_pol_sigma_r2"/>
</dbReference>
<comment type="caution">
    <text evidence="7">The sequence shown here is derived from an EMBL/GenBank/DDBJ whole genome shotgun (WGS) entry which is preliminary data.</text>
</comment>
<dbReference type="EMBL" id="PXOH01000017">
    <property type="protein sequence ID" value="PSF35812.1"/>
    <property type="molecule type" value="Genomic_DNA"/>
</dbReference>
<dbReference type="Proteomes" id="UP000239001">
    <property type="component" value="Unassembled WGS sequence"/>
</dbReference>
<comment type="similarity">
    <text evidence="1">Belongs to the sigma-70 factor family.</text>
</comment>
<protein>
    <submittedName>
        <fullName evidence="7">RNA polymerase sigma factor, RpoD/SigA family</fullName>
    </submittedName>
</protein>
<dbReference type="InterPro" id="IPR000943">
    <property type="entry name" value="RNA_pol_sigma70"/>
</dbReference>
<dbReference type="Pfam" id="PF04542">
    <property type="entry name" value="Sigma70_r2"/>
    <property type="match status" value="1"/>
</dbReference>
<dbReference type="RefSeq" id="WP_106457782.1">
    <property type="nucleotide sequence ID" value="NZ_PXOH01000017.1"/>
</dbReference>
<evidence type="ECO:0000259" key="6">
    <source>
        <dbReference type="PROSITE" id="PS00715"/>
    </source>
</evidence>
<reference evidence="7 8" key="2">
    <citation type="submission" date="2018-03" db="EMBL/GenBank/DDBJ databases">
        <authorList>
            <person name="Keele B.F."/>
        </authorList>
    </citation>
    <scope>NUCLEOTIDE SEQUENCE [LARGE SCALE GENOMIC DNA]</scope>
    <source>
        <strain evidence="7 8">CCALA 016</strain>
    </source>
</reference>
<dbReference type="InterPro" id="IPR050239">
    <property type="entry name" value="Sigma-70_RNA_pol_init_factors"/>
</dbReference>
<dbReference type="GO" id="GO:0016987">
    <property type="term" value="F:sigma factor activity"/>
    <property type="evidence" value="ECO:0007669"/>
    <property type="project" value="UniProtKB-KW"/>
</dbReference>
<keyword evidence="4" id="KW-0238">DNA-binding</keyword>
<dbReference type="PANTHER" id="PTHR30603:SF60">
    <property type="entry name" value="RNA POLYMERASE SIGMA FACTOR RPOD"/>
    <property type="match status" value="1"/>
</dbReference>
<dbReference type="SUPFAM" id="SSF88946">
    <property type="entry name" value="Sigma2 domain of RNA polymerase sigma factors"/>
    <property type="match status" value="1"/>
</dbReference>
<dbReference type="SUPFAM" id="SSF88659">
    <property type="entry name" value="Sigma3 and sigma4 domains of RNA polymerase sigma factors"/>
    <property type="match status" value="2"/>
</dbReference>
<organism evidence="7 8">
    <name type="scientific">Aphanothece hegewaldii CCALA 016</name>
    <dbReference type="NCBI Taxonomy" id="2107694"/>
    <lineage>
        <taxon>Bacteria</taxon>
        <taxon>Bacillati</taxon>
        <taxon>Cyanobacteriota</taxon>
        <taxon>Cyanophyceae</taxon>
        <taxon>Oscillatoriophycideae</taxon>
        <taxon>Chroococcales</taxon>
        <taxon>Aphanothecaceae</taxon>
        <taxon>Aphanothece</taxon>
    </lineage>
</organism>
<dbReference type="GO" id="GO:0003677">
    <property type="term" value="F:DNA binding"/>
    <property type="evidence" value="ECO:0007669"/>
    <property type="project" value="UniProtKB-KW"/>
</dbReference>
<gene>
    <name evidence="7" type="ORF">C7H19_15415</name>
</gene>
<dbReference type="InterPro" id="IPR007627">
    <property type="entry name" value="RNA_pol_sigma70_r2"/>
</dbReference>
<dbReference type="Pfam" id="PF04539">
    <property type="entry name" value="Sigma70_r3"/>
    <property type="match status" value="1"/>
</dbReference>
<dbReference type="Pfam" id="PF00140">
    <property type="entry name" value="Sigma70_r1_2"/>
    <property type="match status" value="1"/>
</dbReference>
<dbReference type="InterPro" id="IPR009042">
    <property type="entry name" value="RNA_pol_sigma70_r1_2"/>
</dbReference>
<evidence type="ECO:0000313" key="8">
    <source>
        <dbReference type="Proteomes" id="UP000239001"/>
    </source>
</evidence>
<dbReference type="InterPro" id="IPR013324">
    <property type="entry name" value="RNA_pol_sigma_r3/r4-like"/>
</dbReference>
<evidence type="ECO:0000256" key="2">
    <source>
        <dbReference type="ARBA" id="ARBA00023015"/>
    </source>
</evidence>
<feature type="domain" description="RNA polymerase sigma-70" evidence="6">
    <location>
        <begin position="98"/>
        <end position="111"/>
    </location>
</feature>
<dbReference type="OrthoDB" id="1185556at2"/>
<dbReference type="Gene3D" id="1.10.601.10">
    <property type="entry name" value="RNA Polymerase Primary Sigma Factor"/>
    <property type="match status" value="1"/>
</dbReference>
<dbReference type="GO" id="GO:0006352">
    <property type="term" value="P:DNA-templated transcription initiation"/>
    <property type="evidence" value="ECO:0007669"/>
    <property type="project" value="InterPro"/>
</dbReference>
<dbReference type="AlphaFoldDB" id="A0A2T1LVQ4"/>
<keyword evidence="3" id="KW-0731">Sigma factor</keyword>
<dbReference type="CDD" id="cd06171">
    <property type="entry name" value="Sigma70_r4"/>
    <property type="match status" value="1"/>
</dbReference>
<evidence type="ECO:0000256" key="5">
    <source>
        <dbReference type="ARBA" id="ARBA00023163"/>
    </source>
</evidence>
<evidence type="ECO:0000256" key="3">
    <source>
        <dbReference type="ARBA" id="ARBA00023082"/>
    </source>
</evidence>
<keyword evidence="5" id="KW-0804">Transcription</keyword>
<sequence>MTTSYQQNTQVSVDPVRAYLKMIGRIPMLTQEEEVKCGQYVQRYIQLKKQSAELEQSLEVEKIIQLGERSKKIMIEANLRLVVSIAKLYSHRGLDLLDLIQEGTLGLEQAVEKFDPSKGYKFSTYAYWWIRQGMTRAIANQGRTIRLPIHVYEKLNKLKKVRRQIATEKGRRATLKELAVSLEMTGEQVRQLILQQMQTTSLDLLVGSEQDTNLIDLLESAEIEPEEKLLAENLQEQIQSLLGELTTKEREVIELRFGLLENGESSSLAACAAKFGISRERVRQIEIKALKKLRHPRLRNQVKHFL</sequence>
<reference evidence="7 8" key="1">
    <citation type="submission" date="2018-03" db="EMBL/GenBank/DDBJ databases">
        <title>The ancient ancestry and fast evolution of plastids.</title>
        <authorList>
            <person name="Moore K.R."/>
            <person name="Magnabosco C."/>
            <person name="Momper L."/>
            <person name="Gold D.A."/>
            <person name="Bosak T."/>
            <person name="Fournier G.P."/>
        </authorList>
    </citation>
    <scope>NUCLEOTIDE SEQUENCE [LARGE SCALE GENOMIC DNA]</scope>
    <source>
        <strain evidence="7 8">CCALA 016</strain>
    </source>
</reference>
<dbReference type="InterPro" id="IPR036388">
    <property type="entry name" value="WH-like_DNA-bd_sf"/>
</dbReference>
<proteinExistence type="inferred from homology"/>
<evidence type="ECO:0000256" key="1">
    <source>
        <dbReference type="ARBA" id="ARBA00007788"/>
    </source>
</evidence>
<keyword evidence="8" id="KW-1185">Reference proteome</keyword>
<dbReference type="PROSITE" id="PS00715">
    <property type="entry name" value="SIGMA70_1"/>
    <property type="match status" value="1"/>
</dbReference>
<dbReference type="InterPro" id="IPR014284">
    <property type="entry name" value="RNA_pol_sigma-70_dom"/>
</dbReference>
<name>A0A2T1LVQ4_9CHRO</name>
<evidence type="ECO:0000313" key="7">
    <source>
        <dbReference type="EMBL" id="PSF35812.1"/>
    </source>
</evidence>